<dbReference type="AlphaFoldDB" id="A0AAE1BX14"/>
<dbReference type="Pfam" id="PF10244">
    <property type="entry name" value="MRP-L51"/>
    <property type="match status" value="1"/>
</dbReference>
<evidence type="ECO:0000256" key="3">
    <source>
        <dbReference type="ARBA" id="ARBA00022946"/>
    </source>
</evidence>
<keyword evidence="6" id="KW-0687">Ribonucleoprotein</keyword>
<evidence type="ECO:0000256" key="5">
    <source>
        <dbReference type="ARBA" id="ARBA00023128"/>
    </source>
</evidence>
<dbReference type="Proteomes" id="UP001286313">
    <property type="component" value="Unassembled WGS sequence"/>
</dbReference>
<evidence type="ECO:0000256" key="4">
    <source>
        <dbReference type="ARBA" id="ARBA00022980"/>
    </source>
</evidence>
<organism evidence="9 10">
    <name type="scientific">Petrolisthes cinctipes</name>
    <name type="common">Flat porcelain crab</name>
    <dbReference type="NCBI Taxonomy" id="88211"/>
    <lineage>
        <taxon>Eukaryota</taxon>
        <taxon>Metazoa</taxon>
        <taxon>Ecdysozoa</taxon>
        <taxon>Arthropoda</taxon>
        <taxon>Crustacea</taxon>
        <taxon>Multicrustacea</taxon>
        <taxon>Malacostraca</taxon>
        <taxon>Eumalacostraca</taxon>
        <taxon>Eucarida</taxon>
        <taxon>Decapoda</taxon>
        <taxon>Pleocyemata</taxon>
        <taxon>Anomura</taxon>
        <taxon>Galatheoidea</taxon>
        <taxon>Porcellanidae</taxon>
        <taxon>Petrolisthes</taxon>
    </lineage>
</organism>
<dbReference type="GO" id="GO:0005762">
    <property type="term" value="C:mitochondrial large ribosomal subunit"/>
    <property type="evidence" value="ECO:0007669"/>
    <property type="project" value="TreeGrafter"/>
</dbReference>
<evidence type="ECO:0000256" key="2">
    <source>
        <dbReference type="ARBA" id="ARBA00010972"/>
    </source>
</evidence>
<evidence type="ECO:0000256" key="7">
    <source>
        <dbReference type="ARBA" id="ARBA00035182"/>
    </source>
</evidence>
<evidence type="ECO:0000256" key="6">
    <source>
        <dbReference type="ARBA" id="ARBA00023274"/>
    </source>
</evidence>
<evidence type="ECO:0000313" key="10">
    <source>
        <dbReference type="Proteomes" id="UP001286313"/>
    </source>
</evidence>
<dbReference type="PANTHER" id="PTHR13409:SF0">
    <property type="entry name" value="LARGE RIBOSOMAL SUBUNIT PROTEIN ML51"/>
    <property type="match status" value="1"/>
</dbReference>
<comment type="subcellular location">
    <subcellularLocation>
        <location evidence="1">Mitochondrion</location>
    </subcellularLocation>
</comment>
<keyword evidence="5" id="KW-0496">Mitochondrion</keyword>
<keyword evidence="4" id="KW-0689">Ribosomal protein</keyword>
<comment type="similarity">
    <text evidence="2">Belongs to the mitochondrion-specific ribosomal protein mL51 family.</text>
</comment>
<evidence type="ECO:0000313" key="9">
    <source>
        <dbReference type="EMBL" id="KAK3858637.1"/>
    </source>
</evidence>
<dbReference type="GO" id="GO:0003735">
    <property type="term" value="F:structural constituent of ribosome"/>
    <property type="evidence" value="ECO:0007669"/>
    <property type="project" value="InterPro"/>
</dbReference>
<dbReference type="GO" id="GO:0006412">
    <property type="term" value="P:translation"/>
    <property type="evidence" value="ECO:0007669"/>
    <property type="project" value="TreeGrafter"/>
</dbReference>
<evidence type="ECO:0000256" key="1">
    <source>
        <dbReference type="ARBA" id="ARBA00004173"/>
    </source>
</evidence>
<dbReference type="PANTHER" id="PTHR13409">
    <property type="entry name" value="MITOCHONDRIAL 39S RIBOSOMAL PROTEIN L51"/>
    <property type="match status" value="1"/>
</dbReference>
<accession>A0AAE1BX14</accession>
<gene>
    <name evidence="9" type="ORF">Pcinc_035195</name>
</gene>
<sequence length="194" mass="21938">MRSLGSVAHSVCRASPLVLRGCGSGAAAGTQHSLTSSHTPTITWTPSLTSVRFRYHSEKLARGPLIRNYGYEEKLWKGGLMPHIDQNKRLPIPLYRPKNIWTERRALFGQNDYIDILGSGELHPTQVAYSVPPWLRGFKGNEYQMLLRKRKIFDTSTRRLVHTSGRGHKSLQCDTCLYFVMVAVGPKLNMKCQL</sequence>
<reference evidence="9" key="1">
    <citation type="submission" date="2023-10" db="EMBL/GenBank/DDBJ databases">
        <title>Genome assemblies of two species of porcelain crab, Petrolisthes cinctipes and Petrolisthes manimaculis (Anomura: Porcellanidae).</title>
        <authorList>
            <person name="Angst P."/>
        </authorList>
    </citation>
    <scope>NUCLEOTIDE SEQUENCE</scope>
    <source>
        <strain evidence="9">PB745_01</strain>
        <tissue evidence="9">Gill</tissue>
    </source>
</reference>
<name>A0AAE1BX14_PETCI</name>
<proteinExistence type="inferred from homology"/>
<protein>
    <recommendedName>
        <fullName evidence="7">Large ribosomal subunit protein mL51</fullName>
    </recommendedName>
    <alternativeName>
        <fullName evidence="8">39S ribosomal protein L51, mitochondrial</fullName>
    </alternativeName>
</protein>
<dbReference type="EMBL" id="JAWQEG010005251">
    <property type="protein sequence ID" value="KAK3858637.1"/>
    <property type="molecule type" value="Genomic_DNA"/>
</dbReference>
<keyword evidence="3" id="KW-0809">Transit peptide</keyword>
<keyword evidence="10" id="KW-1185">Reference proteome</keyword>
<dbReference type="InterPro" id="IPR019373">
    <property type="entry name" value="Ribosomal_mL51"/>
</dbReference>
<evidence type="ECO:0000256" key="8">
    <source>
        <dbReference type="ARBA" id="ARBA00035419"/>
    </source>
</evidence>
<comment type="caution">
    <text evidence="9">The sequence shown here is derived from an EMBL/GenBank/DDBJ whole genome shotgun (WGS) entry which is preliminary data.</text>
</comment>